<reference evidence="2" key="2">
    <citation type="submission" date="2022-08" db="UniProtKB">
        <authorList>
            <consortium name="EnsemblMetazoa"/>
        </authorList>
    </citation>
    <scope>IDENTIFICATION</scope>
    <source>
        <strain evidence="2">STECLA/ALBI9_A</strain>
    </source>
</reference>
<proteinExistence type="predicted"/>
<evidence type="ECO:0000313" key="2">
    <source>
        <dbReference type="EnsemblMetazoa" id="AALB014516-PA"/>
    </source>
</evidence>
<dbReference type="Proteomes" id="UP000069272">
    <property type="component" value="Chromosome 3L"/>
</dbReference>
<dbReference type="EnsemblMetazoa" id="AALB014516-RB">
    <property type="protein sequence ID" value="AALB014516-PB"/>
    <property type="gene ID" value="AALB014516"/>
</dbReference>
<feature type="compositionally biased region" description="Basic residues" evidence="1">
    <location>
        <begin position="1"/>
        <end position="15"/>
    </location>
</feature>
<reference evidence="2 3" key="1">
    <citation type="journal article" date="2017" name="G3 (Bethesda)">
        <title>The Physical Genome Mapping of Anopheles albimanus Corrected Scaffold Misassemblies and Identified Interarm Rearrangements in Genus Anopheles.</title>
        <authorList>
            <person name="Artemov G.N."/>
            <person name="Peery A.N."/>
            <person name="Jiang X."/>
            <person name="Tu Z."/>
            <person name="Stegniy V.N."/>
            <person name="Sharakhova M.V."/>
            <person name="Sharakhov I.V."/>
        </authorList>
    </citation>
    <scope>NUCLEOTIDE SEQUENCE [LARGE SCALE GENOMIC DNA]</scope>
    <source>
        <strain evidence="2 3">ALBI9_A</strain>
    </source>
</reference>
<protein>
    <submittedName>
        <fullName evidence="2">Uncharacterized protein</fullName>
    </submittedName>
</protein>
<organism evidence="2 3">
    <name type="scientific">Anopheles albimanus</name>
    <name type="common">New world malaria mosquito</name>
    <dbReference type="NCBI Taxonomy" id="7167"/>
    <lineage>
        <taxon>Eukaryota</taxon>
        <taxon>Metazoa</taxon>
        <taxon>Ecdysozoa</taxon>
        <taxon>Arthropoda</taxon>
        <taxon>Hexapoda</taxon>
        <taxon>Insecta</taxon>
        <taxon>Pterygota</taxon>
        <taxon>Neoptera</taxon>
        <taxon>Endopterygota</taxon>
        <taxon>Diptera</taxon>
        <taxon>Nematocera</taxon>
        <taxon>Culicoidea</taxon>
        <taxon>Culicidae</taxon>
        <taxon>Anophelinae</taxon>
        <taxon>Anopheles</taxon>
    </lineage>
</organism>
<dbReference type="EnsemblMetazoa" id="AALB014516-RA">
    <property type="protein sequence ID" value="AALB014516-PA"/>
    <property type="gene ID" value="AALB014516"/>
</dbReference>
<dbReference type="VEuPathDB" id="VectorBase:AALB014516"/>
<evidence type="ECO:0000313" key="3">
    <source>
        <dbReference type="Proteomes" id="UP000069272"/>
    </source>
</evidence>
<feature type="region of interest" description="Disordered" evidence="1">
    <location>
        <begin position="1"/>
        <end position="21"/>
    </location>
</feature>
<evidence type="ECO:0000256" key="1">
    <source>
        <dbReference type="SAM" id="MobiDB-lite"/>
    </source>
</evidence>
<accession>A0A182FY10</accession>
<sequence length="53" mass="6261">MSRSSFKHLMPKSKLSKWTPQSNNRTHYVRLFSVSTFSDFITTFKSVRLHSLL</sequence>
<keyword evidence="3" id="KW-1185">Reference proteome</keyword>
<name>A0A182FY10_ANOAL</name>
<dbReference type="AlphaFoldDB" id="A0A182FY10"/>